<comment type="caution">
    <text evidence="6">The sequence shown here is derived from an EMBL/GenBank/DDBJ whole genome shotgun (WGS) entry which is preliminary data.</text>
</comment>
<dbReference type="EMBL" id="RCMK01000263">
    <property type="protein sequence ID" value="KAG2940124.1"/>
    <property type="molecule type" value="Genomic_DNA"/>
</dbReference>
<evidence type="ECO:0000313" key="6">
    <source>
        <dbReference type="EMBL" id="RAW25976.1"/>
    </source>
</evidence>
<dbReference type="EMBL" id="MJFZ01000693">
    <property type="protein sequence ID" value="RAW25976.1"/>
    <property type="molecule type" value="Genomic_DNA"/>
</dbReference>
<name>A0A329RQP5_9STRA</name>
<reference evidence="6 7" key="1">
    <citation type="submission" date="2018-01" db="EMBL/GenBank/DDBJ databases">
        <title>Draft genome of the strawberry crown rot pathogen Phytophthora cactorum.</title>
        <authorList>
            <person name="Armitage A.D."/>
            <person name="Lysoe E."/>
            <person name="Nellist C.F."/>
            <person name="Harrison R.J."/>
            <person name="Brurberg M.B."/>
        </authorList>
    </citation>
    <scope>NUCLEOTIDE SEQUENCE [LARGE SCALE GENOMIC DNA]</scope>
    <source>
        <strain evidence="6 7">10300</strain>
    </source>
</reference>
<dbReference type="VEuPathDB" id="FungiDB:PC110_g17612"/>
<reference evidence="5" key="2">
    <citation type="submission" date="2018-05" db="EMBL/GenBank/DDBJ databases">
        <title>Effector identification in a new, highly contiguous assembly of the strawberry crown rot pathogen Phytophthora cactorum.</title>
        <authorList>
            <person name="Armitage A.D."/>
            <person name="Nellist C.F."/>
            <person name="Bates H."/>
            <person name="Vickerstaff R.J."/>
            <person name="Harrison R.J."/>
        </authorList>
    </citation>
    <scope>NUCLEOTIDE SEQUENCE</scope>
    <source>
        <strain evidence="1">15-7</strain>
        <strain evidence="2">4032</strain>
        <strain evidence="3">4040</strain>
        <strain evidence="4">P415</strain>
        <strain evidence="5">P421</strain>
    </source>
</reference>
<accession>A0A329RQP5</accession>
<evidence type="ECO:0000313" key="4">
    <source>
        <dbReference type="EMBL" id="KAG2982942.1"/>
    </source>
</evidence>
<keyword evidence="7" id="KW-1185">Reference proteome</keyword>
<dbReference type="Proteomes" id="UP000760860">
    <property type="component" value="Unassembled WGS sequence"/>
</dbReference>
<dbReference type="Proteomes" id="UP000697107">
    <property type="component" value="Unassembled WGS sequence"/>
</dbReference>
<dbReference type="Proteomes" id="UP000774804">
    <property type="component" value="Unassembled WGS sequence"/>
</dbReference>
<protein>
    <submittedName>
        <fullName evidence="6">Uncharacterized protein</fullName>
    </submittedName>
</protein>
<evidence type="ECO:0000313" key="3">
    <source>
        <dbReference type="EMBL" id="KAG2940124.1"/>
    </source>
</evidence>
<evidence type="ECO:0000313" key="1">
    <source>
        <dbReference type="EMBL" id="KAG2857779.1"/>
    </source>
</evidence>
<dbReference type="OrthoDB" id="10277312at2759"/>
<dbReference type="EMBL" id="RCMV01000233">
    <property type="protein sequence ID" value="KAG3221105.1"/>
    <property type="molecule type" value="Genomic_DNA"/>
</dbReference>
<gene>
    <name evidence="6" type="ORF">PC110_g17612</name>
    <name evidence="1" type="ORF">PC113_g10381</name>
    <name evidence="2" type="ORF">PC115_g8550</name>
    <name evidence="3" type="ORF">PC117_g10657</name>
    <name evidence="4" type="ORF">PC118_g9697</name>
    <name evidence="5" type="ORF">PC129_g8160</name>
</gene>
<dbReference type="Proteomes" id="UP000251314">
    <property type="component" value="Unassembled WGS sequence"/>
</dbReference>
<dbReference type="EMBL" id="RCML01000269">
    <property type="protein sequence ID" value="KAG2982942.1"/>
    <property type="molecule type" value="Genomic_DNA"/>
</dbReference>
<dbReference type="Proteomes" id="UP000736787">
    <property type="component" value="Unassembled WGS sequence"/>
</dbReference>
<sequence length="42" mass="4689">MNNDIMSELEMTSTARVLDLQPVFNCDAGELAIFKAQKLDDT</sequence>
<dbReference type="AlphaFoldDB" id="A0A329RQP5"/>
<dbReference type="EMBL" id="RCMG01000277">
    <property type="protein sequence ID" value="KAG2857779.1"/>
    <property type="molecule type" value="Genomic_DNA"/>
</dbReference>
<dbReference type="EMBL" id="RCMI01000222">
    <property type="protein sequence ID" value="KAG2924675.1"/>
    <property type="molecule type" value="Genomic_DNA"/>
</dbReference>
<evidence type="ECO:0000313" key="2">
    <source>
        <dbReference type="EMBL" id="KAG2924675.1"/>
    </source>
</evidence>
<dbReference type="Proteomes" id="UP000735874">
    <property type="component" value="Unassembled WGS sequence"/>
</dbReference>
<evidence type="ECO:0000313" key="7">
    <source>
        <dbReference type="Proteomes" id="UP000251314"/>
    </source>
</evidence>
<organism evidence="6 7">
    <name type="scientific">Phytophthora cactorum</name>
    <dbReference type="NCBI Taxonomy" id="29920"/>
    <lineage>
        <taxon>Eukaryota</taxon>
        <taxon>Sar</taxon>
        <taxon>Stramenopiles</taxon>
        <taxon>Oomycota</taxon>
        <taxon>Peronosporomycetes</taxon>
        <taxon>Peronosporales</taxon>
        <taxon>Peronosporaceae</taxon>
        <taxon>Phytophthora</taxon>
    </lineage>
</organism>
<evidence type="ECO:0000313" key="5">
    <source>
        <dbReference type="EMBL" id="KAG3221105.1"/>
    </source>
</evidence>
<proteinExistence type="predicted"/>